<evidence type="ECO:0000313" key="2">
    <source>
        <dbReference type="Proteomes" id="UP001303046"/>
    </source>
</evidence>
<evidence type="ECO:0000313" key="1">
    <source>
        <dbReference type="EMBL" id="KAK6745750.1"/>
    </source>
</evidence>
<name>A0ABR1D6E1_NECAM</name>
<comment type="caution">
    <text evidence="1">The sequence shown here is derived from an EMBL/GenBank/DDBJ whole genome shotgun (WGS) entry which is preliminary data.</text>
</comment>
<sequence>MVCRNEELYAEADMVYRRMTRGKRQHLSRPSETVMENRLRFFSRLMRKPLDRFVQVVLRMLPDPTWERLPGRKREFCTEVVE</sequence>
<dbReference type="Proteomes" id="UP001303046">
    <property type="component" value="Unassembled WGS sequence"/>
</dbReference>
<keyword evidence="2" id="KW-1185">Reference proteome</keyword>
<accession>A0ABR1D6E1</accession>
<reference evidence="1 2" key="1">
    <citation type="submission" date="2023-08" db="EMBL/GenBank/DDBJ databases">
        <title>A Necator americanus chromosomal reference genome.</title>
        <authorList>
            <person name="Ilik V."/>
            <person name="Petrzelkova K.J."/>
            <person name="Pardy F."/>
            <person name="Fuh T."/>
            <person name="Niatou-Singa F.S."/>
            <person name="Gouil Q."/>
            <person name="Baker L."/>
            <person name="Ritchie M.E."/>
            <person name="Jex A.R."/>
            <person name="Gazzola D."/>
            <person name="Li H."/>
            <person name="Toshio Fujiwara R."/>
            <person name="Zhan B."/>
            <person name="Aroian R.V."/>
            <person name="Pafco B."/>
            <person name="Schwarz E.M."/>
        </authorList>
    </citation>
    <scope>NUCLEOTIDE SEQUENCE [LARGE SCALE GENOMIC DNA]</scope>
    <source>
        <strain evidence="1 2">Aroian</strain>
        <tissue evidence="1">Whole animal</tissue>
    </source>
</reference>
<gene>
    <name evidence="1" type="primary">Necator_chrIII.g12850</name>
    <name evidence="1" type="ORF">RB195_012083</name>
</gene>
<dbReference type="EMBL" id="JAVFWL010000003">
    <property type="protein sequence ID" value="KAK6745750.1"/>
    <property type="molecule type" value="Genomic_DNA"/>
</dbReference>
<proteinExistence type="predicted"/>
<organism evidence="1 2">
    <name type="scientific">Necator americanus</name>
    <name type="common">Human hookworm</name>
    <dbReference type="NCBI Taxonomy" id="51031"/>
    <lineage>
        <taxon>Eukaryota</taxon>
        <taxon>Metazoa</taxon>
        <taxon>Ecdysozoa</taxon>
        <taxon>Nematoda</taxon>
        <taxon>Chromadorea</taxon>
        <taxon>Rhabditida</taxon>
        <taxon>Rhabditina</taxon>
        <taxon>Rhabditomorpha</taxon>
        <taxon>Strongyloidea</taxon>
        <taxon>Ancylostomatidae</taxon>
        <taxon>Bunostominae</taxon>
        <taxon>Necator</taxon>
    </lineage>
</organism>
<protein>
    <submittedName>
        <fullName evidence="1">Uncharacterized protein</fullName>
    </submittedName>
</protein>